<protein>
    <submittedName>
        <fullName evidence="5">Transcriptional regulator family: Homeodomain</fullName>
    </submittedName>
</protein>
<dbReference type="Pfam" id="PF00046">
    <property type="entry name" value="Homeodomain"/>
    <property type="match status" value="1"/>
</dbReference>
<proteinExistence type="predicted"/>
<evidence type="ECO:0000259" key="4">
    <source>
        <dbReference type="PROSITE" id="PS50071"/>
    </source>
</evidence>
<feature type="region of interest" description="Disordered" evidence="3">
    <location>
        <begin position="384"/>
        <end position="443"/>
    </location>
</feature>
<dbReference type="SMART" id="SM00389">
    <property type="entry name" value="HOX"/>
    <property type="match status" value="1"/>
</dbReference>
<name>A0A8H7KKV6_AGABI</name>
<dbReference type="AlphaFoldDB" id="A0A8H7KKV6"/>
<accession>A0A8H7KKV6</accession>
<dbReference type="CDD" id="cd00086">
    <property type="entry name" value="homeodomain"/>
    <property type="match status" value="1"/>
</dbReference>
<evidence type="ECO:0000256" key="2">
    <source>
        <dbReference type="RuleBase" id="RU000682"/>
    </source>
</evidence>
<dbReference type="SUPFAM" id="SSF46689">
    <property type="entry name" value="Homeodomain-like"/>
    <property type="match status" value="1"/>
</dbReference>
<dbReference type="GO" id="GO:0005634">
    <property type="term" value="C:nucleus"/>
    <property type="evidence" value="ECO:0007669"/>
    <property type="project" value="UniProtKB-SubCell"/>
</dbReference>
<evidence type="ECO:0000313" key="5">
    <source>
        <dbReference type="EMBL" id="KAF7784077.1"/>
    </source>
</evidence>
<dbReference type="EMBL" id="JABXXO010000001">
    <property type="protein sequence ID" value="KAF7784077.1"/>
    <property type="molecule type" value="Genomic_DNA"/>
</dbReference>
<dbReference type="GO" id="GO:0003677">
    <property type="term" value="F:DNA binding"/>
    <property type="evidence" value="ECO:0007669"/>
    <property type="project" value="UniProtKB-UniRule"/>
</dbReference>
<feature type="compositionally biased region" description="Low complexity" evidence="3">
    <location>
        <begin position="418"/>
        <end position="443"/>
    </location>
</feature>
<feature type="domain" description="Homeobox" evidence="4">
    <location>
        <begin position="147"/>
        <end position="207"/>
    </location>
</feature>
<sequence>MSPKIQETCQAILDMLIAPSLNMSRPAPQCAGPSNSSRQNWTLPPLQFPPIPSLVTQLISLGCTIEESEETASVFVSLAKDLQSTYERDYVNLFRRLSKYSSSTKMHNLAKHINRVLDARYSRNITSWQEAVLQTASLRVQERSKQASSTDERPAFKPEWTPFLKKYFAQNAYPTHQDKVILATKTGMTVKQIYDWFQNHRTREKRKGIPLKRPDNEGSPDLSSEDSPTSRVATPENDDMPLPKKRRVATHEPLAPSPVPSTSTQDFDFFCLPPSAVWPRPYSEKDVKASWEYPVEEEREPNLGSFTWPREPQPDSRPRKRKALDSNIDEQIAESFASKLHFRSSLCKRTSLECPEETSDTFEPWSYHRLYPKQHPASVHYKHLTKPSKCGQPARPTESFSKHRRTPNSLPSPRRRASSSSSDSTCSISSSTSPSSSIASSPPSMIRCSSWSSLDTLFTPGSSPRHPLQSLGISDLKGFEVYAGRLLGLNMLNSS</sequence>
<gene>
    <name evidence="5" type="ORF">Agabi119p4_242</name>
</gene>
<feature type="compositionally biased region" description="Polar residues" evidence="3">
    <location>
        <begin position="221"/>
        <end position="232"/>
    </location>
</feature>
<evidence type="ECO:0000256" key="3">
    <source>
        <dbReference type="SAM" id="MobiDB-lite"/>
    </source>
</evidence>
<comment type="caution">
    <text evidence="5">The sequence shown here is derived from an EMBL/GenBank/DDBJ whole genome shotgun (WGS) entry which is preliminary data.</text>
</comment>
<dbReference type="InterPro" id="IPR001356">
    <property type="entry name" value="HD"/>
</dbReference>
<dbReference type="Gene3D" id="1.10.10.60">
    <property type="entry name" value="Homeodomain-like"/>
    <property type="match status" value="1"/>
</dbReference>
<comment type="subcellular location">
    <subcellularLocation>
        <location evidence="1 2">Nucleus</location>
    </subcellularLocation>
</comment>
<keyword evidence="1 2" id="KW-0539">Nucleus</keyword>
<reference evidence="5 6" key="1">
    <citation type="journal article" name="Sci. Rep.">
        <title>Telomere-to-telomere assembled and centromere annotated genomes of the two main subspecies of the button mushroom Agaricus bisporus reveal especially polymorphic chromosome ends.</title>
        <authorList>
            <person name="Sonnenberg A.S.M."/>
            <person name="Sedaghat-Telgerd N."/>
            <person name="Lavrijssen B."/>
            <person name="Ohm R.A."/>
            <person name="Hendrickx P.M."/>
            <person name="Scholtmeijer K."/>
            <person name="Baars J.J.P."/>
            <person name="van Peer A."/>
        </authorList>
    </citation>
    <scope>NUCLEOTIDE SEQUENCE [LARGE SCALE GENOMIC DNA]</scope>
    <source>
        <strain evidence="5 6">H119_p4</strain>
    </source>
</reference>
<evidence type="ECO:0000256" key="1">
    <source>
        <dbReference type="PROSITE-ProRule" id="PRU00108"/>
    </source>
</evidence>
<dbReference type="Proteomes" id="UP000629468">
    <property type="component" value="Unassembled WGS sequence"/>
</dbReference>
<keyword evidence="1 2" id="KW-0238">DNA-binding</keyword>
<evidence type="ECO:0000313" key="6">
    <source>
        <dbReference type="Proteomes" id="UP000629468"/>
    </source>
</evidence>
<dbReference type="InterPro" id="IPR009057">
    <property type="entry name" value="Homeodomain-like_sf"/>
</dbReference>
<feature type="DNA-binding region" description="Homeobox" evidence="1">
    <location>
        <begin position="149"/>
        <end position="208"/>
    </location>
</feature>
<keyword evidence="1 2" id="KW-0371">Homeobox</keyword>
<organism evidence="5 6">
    <name type="scientific">Agaricus bisporus var. burnettii</name>
    <dbReference type="NCBI Taxonomy" id="192524"/>
    <lineage>
        <taxon>Eukaryota</taxon>
        <taxon>Fungi</taxon>
        <taxon>Dikarya</taxon>
        <taxon>Basidiomycota</taxon>
        <taxon>Agaricomycotina</taxon>
        <taxon>Agaricomycetes</taxon>
        <taxon>Agaricomycetidae</taxon>
        <taxon>Agaricales</taxon>
        <taxon>Agaricineae</taxon>
        <taxon>Agaricaceae</taxon>
        <taxon>Agaricus</taxon>
    </lineage>
</organism>
<feature type="region of interest" description="Disordered" evidence="3">
    <location>
        <begin position="205"/>
        <end position="243"/>
    </location>
</feature>
<feature type="region of interest" description="Disordered" evidence="3">
    <location>
        <begin position="289"/>
        <end position="326"/>
    </location>
</feature>
<dbReference type="PROSITE" id="PS50071">
    <property type="entry name" value="HOMEOBOX_2"/>
    <property type="match status" value="1"/>
</dbReference>